<proteinExistence type="predicted"/>
<name>A0ABN2QPK2_9MICO</name>
<feature type="domain" description="HTH arsR-type" evidence="5">
    <location>
        <begin position="1"/>
        <end position="91"/>
    </location>
</feature>
<dbReference type="PANTHER" id="PTHR33154:SF33">
    <property type="entry name" value="TRANSCRIPTIONAL REPRESSOR SDPR"/>
    <property type="match status" value="1"/>
</dbReference>
<gene>
    <name evidence="6" type="ORF">GCM10009717_22770</name>
</gene>
<keyword evidence="1" id="KW-0805">Transcription regulation</keyword>
<dbReference type="InterPro" id="IPR036390">
    <property type="entry name" value="WH_DNA-bd_sf"/>
</dbReference>
<comment type="caution">
    <text evidence="6">The sequence shown here is derived from an EMBL/GenBank/DDBJ whole genome shotgun (WGS) entry which is preliminary data.</text>
</comment>
<dbReference type="EMBL" id="BAAAMK010000004">
    <property type="protein sequence ID" value="GAA1956159.1"/>
    <property type="molecule type" value="Genomic_DNA"/>
</dbReference>
<evidence type="ECO:0000313" key="7">
    <source>
        <dbReference type="Proteomes" id="UP001499954"/>
    </source>
</evidence>
<dbReference type="InterPro" id="IPR036388">
    <property type="entry name" value="WH-like_DNA-bd_sf"/>
</dbReference>
<dbReference type="CDD" id="cd00090">
    <property type="entry name" value="HTH_ARSR"/>
    <property type="match status" value="1"/>
</dbReference>
<dbReference type="InterPro" id="IPR011991">
    <property type="entry name" value="ArsR-like_HTH"/>
</dbReference>
<dbReference type="Pfam" id="PF12840">
    <property type="entry name" value="HTH_20"/>
    <property type="match status" value="1"/>
</dbReference>
<sequence length="143" mass="15902">MLHPFEIVAEPVRRRIIEILAGGSHPAGMLGDAVTAEFGISRSAVSHHLRILRDAGVVSVVPDLTVRHYRLDEQFLHRLDDAVGELFLLWDHRYGFESRNVPIGRVEGSRVPQAERLHRAGGKGRRGTRGRSSLDAWAVDAPD</sequence>
<evidence type="ECO:0000256" key="4">
    <source>
        <dbReference type="SAM" id="MobiDB-lite"/>
    </source>
</evidence>
<dbReference type="PROSITE" id="PS50987">
    <property type="entry name" value="HTH_ARSR_2"/>
    <property type="match status" value="1"/>
</dbReference>
<reference evidence="6 7" key="1">
    <citation type="journal article" date="2019" name="Int. J. Syst. Evol. Microbiol.">
        <title>The Global Catalogue of Microorganisms (GCM) 10K type strain sequencing project: providing services to taxonomists for standard genome sequencing and annotation.</title>
        <authorList>
            <consortium name="The Broad Institute Genomics Platform"/>
            <consortium name="The Broad Institute Genome Sequencing Center for Infectious Disease"/>
            <person name="Wu L."/>
            <person name="Ma J."/>
        </authorList>
    </citation>
    <scope>NUCLEOTIDE SEQUENCE [LARGE SCALE GENOMIC DNA]</scope>
    <source>
        <strain evidence="6 7">JCM 13584</strain>
    </source>
</reference>
<evidence type="ECO:0000256" key="3">
    <source>
        <dbReference type="ARBA" id="ARBA00023163"/>
    </source>
</evidence>
<keyword evidence="2" id="KW-0238">DNA-binding</keyword>
<evidence type="ECO:0000313" key="6">
    <source>
        <dbReference type="EMBL" id="GAA1956159.1"/>
    </source>
</evidence>
<feature type="compositionally biased region" description="Basic residues" evidence="4">
    <location>
        <begin position="119"/>
        <end position="129"/>
    </location>
</feature>
<evidence type="ECO:0000259" key="5">
    <source>
        <dbReference type="PROSITE" id="PS50987"/>
    </source>
</evidence>
<evidence type="ECO:0000256" key="2">
    <source>
        <dbReference type="ARBA" id="ARBA00023125"/>
    </source>
</evidence>
<evidence type="ECO:0000256" key="1">
    <source>
        <dbReference type="ARBA" id="ARBA00023015"/>
    </source>
</evidence>
<dbReference type="InterPro" id="IPR001845">
    <property type="entry name" value="HTH_ArsR_DNA-bd_dom"/>
</dbReference>
<dbReference type="Gene3D" id="1.10.10.10">
    <property type="entry name" value="Winged helix-like DNA-binding domain superfamily/Winged helix DNA-binding domain"/>
    <property type="match status" value="1"/>
</dbReference>
<dbReference type="RefSeq" id="WP_170298571.1">
    <property type="nucleotide sequence ID" value="NZ_BAAAMK010000004.1"/>
</dbReference>
<feature type="region of interest" description="Disordered" evidence="4">
    <location>
        <begin position="112"/>
        <end position="134"/>
    </location>
</feature>
<dbReference type="InterPro" id="IPR051081">
    <property type="entry name" value="HTH_MetalResp_TranReg"/>
</dbReference>
<keyword evidence="3" id="KW-0804">Transcription</keyword>
<dbReference type="SUPFAM" id="SSF46785">
    <property type="entry name" value="Winged helix' DNA-binding domain"/>
    <property type="match status" value="1"/>
</dbReference>
<dbReference type="SMART" id="SM00418">
    <property type="entry name" value="HTH_ARSR"/>
    <property type="match status" value="1"/>
</dbReference>
<dbReference type="PRINTS" id="PR00778">
    <property type="entry name" value="HTHARSR"/>
</dbReference>
<organism evidence="6 7">
    <name type="scientific">Agromyces allii</name>
    <dbReference type="NCBI Taxonomy" id="393607"/>
    <lineage>
        <taxon>Bacteria</taxon>
        <taxon>Bacillati</taxon>
        <taxon>Actinomycetota</taxon>
        <taxon>Actinomycetes</taxon>
        <taxon>Micrococcales</taxon>
        <taxon>Microbacteriaceae</taxon>
        <taxon>Agromyces</taxon>
    </lineage>
</organism>
<dbReference type="PANTHER" id="PTHR33154">
    <property type="entry name" value="TRANSCRIPTIONAL REGULATOR, ARSR FAMILY"/>
    <property type="match status" value="1"/>
</dbReference>
<protein>
    <submittedName>
        <fullName evidence="6">Metalloregulator ArsR/SmtB family transcription factor</fullName>
    </submittedName>
</protein>
<keyword evidence="7" id="KW-1185">Reference proteome</keyword>
<dbReference type="Proteomes" id="UP001499954">
    <property type="component" value="Unassembled WGS sequence"/>
</dbReference>
<accession>A0ABN2QPK2</accession>